<feature type="region of interest" description="Disordered" evidence="1">
    <location>
        <begin position="34"/>
        <end position="66"/>
    </location>
</feature>
<accession>A0ABR1AIB3</accession>
<evidence type="ECO:0000313" key="3">
    <source>
        <dbReference type="Proteomes" id="UP001359485"/>
    </source>
</evidence>
<comment type="caution">
    <text evidence="2">The sequence shown here is derived from an EMBL/GenBank/DDBJ whole genome shotgun (WGS) entry which is preliminary data.</text>
</comment>
<feature type="compositionally biased region" description="Basic and acidic residues" evidence="1">
    <location>
        <begin position="44"/>
        <end position="53"/>
    </location>
</feature>
<proteinExistence type="predicted"/>
<name>A0ABR1AIB3_POLSC</name>
<dbReference type="Proteomes" id="UP001359485">
    <property type="component" value="Unassembled WGS sequence"/>
</dbReference>
<reference evidence="2 3" key="1">
    <citation type="submission" date="2023-09" db="EMBL/GenBank/DDBJ databases">
        <title>Genomes of two closely related lineages of the louse Polyplax serrata with different host specificities.</title>
        <authorList>
            <person name="Martinu J."/>
            <person name="Tarabai H."/>
            <person name="Stefka J."/>
            <person name="Hypsa V."/>
        </authorList>
    </citation>
    <scope>NUCLEOTIDE SEQUENCE [LARGE SCALE GENOMIC DNA]</scope>
    <source>
        <strain evidence="2">98ZLc_SE</strain>
    </source>
</reference>
<sequence>MNAGASHLGVFGSLDPCETSACWLGEVLGKSNDRQSEVVLNEPNRQRNGKETETGALERPGEPQPS</sequence>
<organism evidence="2 3">
    <name type="scientific">Polyplax serrata</name>
    <name type="common">Common mouse louse</name>
    <dbReference type="NCBI Taxonomy" id="468196"/>
    <lineage>
        <taxon>Eukaryota</taxon>
        <taxon>Metazoa</taxon>
        <taxon>Ecdysozoa</taxon>
        <taxon>Arthropoda</taxon>
        <taxon>Hexapoda</taxon>
        <taxon>Insecta</taxon>
        <taxon>Pterygota</taxon>
        <taxon>Neoptera</taxon>
        <taxon>Paraneoptera</taxon>
        <taxon>Psocodea</taxon>
        <taxon>Troctomorpha</taxon>
        <taxon>Phthiraptera</taxon>
        <taxon>Anoplura</taxon>
        <taxon>Polyplacidae</taxon>
        <taxon>Polyplax</taxon>
    </lineage>
</organism>
<protein>
    <submittedName>
        <fullName evidence="2">Uncharacterized protein</fullName>
    </submittedName>
</protein>
<gene>
    <name evidence="2" type="ORF">RUM44_006504</name>
</gene>
<evidence type="ECO:0000256" key="1">
    <source>
        <dbReference type="SAM" id="MobiDB-lite"/>
    </source>
</evidence>
<evidence type="ECO:0000313" key="2">
    <source>
        <dbReference type="EMBL" id="KAK6620104.1"/>
    </source>
</evidence>
<keyword evidence="3" id="KW-1185">Reference proteome</keyword>
<dbReference type="EMBL" id="JAWJWF010000048">
    <property type="protein sequence ID" value="KAK6620104.1"/>
    <property type="molecule type" value="Genomic_DNA"/>
</dbReference>